<dbReference type="PANTHER" id="PTHR15822">
    <property type="entry name" value="TRAF AND TNF RECEPTOR-ASSOCIATED PROTEIN"/>
    <property type="match status" value="1"/>
</dbReference>
<reference evidence="11" key="1">
    <citation type="journal article" date="2019" name="Int. J. Syst. Evol. Microbiol.">
        <title>The Global Catalogue of Microorganisms (GCM) 10K type strain sequencing project: providing services to taxonomists for standard genome sequencing and annotation.</title>
        <authorList>
            <consortium name="The Broad Institute Genomics Platform"/>
            <consortium name="The Broad Institute Genome Sequencing Center for Infectious Disease"/>
            <person name="Wu L."/>
            <person name="Ma J."/>
        </authorList>
    </citation>
    <scope>NUCLEOTIDE SEQUENCE [LARGE SCALE GENOMIC DNA]</scope>
    <source>
        <strain evidence="11">KCTC 42662</strain>
    </source>
</reference>
<dbReference type="SUPFAM" id="SSF56219">
    <property type="entry name" value="DNase I-like"/>
    <property type="match status" value="1"/>
</dbReference>
<evidence type="ECO:0000256" key="6">
    <source>
        <dbReference type="ARBA" id="ARBA00022801"/>
    </source>
</evidence>
<keyword evidence="4" id="KW-0479">Metal-binding</keyword>
<evidence type="ECO:0000256" key="3">
    <source>
        <dbReference type="ARBA" id="ARBA00022722"/>
    </source>
</evidence>
<evidence type="ECO:0000256" key="5">
    <source>
        <dbReference type="ARBA" id="ARBA00022763"/>
    </source>
</evidence>
<comment type="cofactor">
    <cofactor evidence="2">
        <name>Mg(2+)</name>
        <dbReference type="ChEBI" id="CHEBI:18420"/>
    </cofactor>
</comment>
<keyword evidence="8" id="KW-0234">DNA repair</keyword>
<gene>
    <name evidence="10" type="ORF">ACFSR5_17775</name>
</gene>
<evidence type="ECO:0000256" key="7">
    <source>
        <dbReference type="ARBA" id="ARBA00022842"/>
    </source>
</evidence>
<accession>A0ABW5KLY6</accession>
<evidence type="ECO:0000256" key="4">
    <source>
        <dbReference type="ARBA" id="ARBA00022723"/>
    </source>
</evidence>
<protein>
    <submittedName>
        <fullName evidence="10">Endonuclease/exonuclease/phosphatase family protein</fullName>
    </submittedName>
</protein>
<evidence type="ECO:0000256" key="2">
    <source>
        <dbReference type="ARBA" id="ARBA00001946"/>
    </source>
</evidence>
<dbReference type="InterPro" id="IPR036691">
    <property type="entry name" value="Endo/exonu/phosph_ase_sf"/>
</dbReference>
<feature type="domain" description="Endonuclease/exonuclease/phosphatase" evidence="9">
    <location>
        <begin position="66"/>
        <end position="315"/>
    </location>
</feature>
<keyword evidence="7" id="KW-0460">Magnesium</keyword>
<dbReference type="InterPro" id="IPR005135">
    <property type="entry name" value="Endo/exonuclease/phosphatase"/>
</dbReference>
<organism evidence="10 11">
    <name type="scientific">Sphingobacterium suaedae</name>
    <dbReference type="NCBI Taxonomy" id="1686402"/>
    <lineage>
        <taxon>Bacteria</taxon>
        <taxon>Pseudomonadati</taxon>
        <taxon>Bacteroidota</taxon>
        <taxon>Sphingobacteriia</taxon>
        <taxon>Sphingobacteriales</taxon>
        <taxon>Sphingobacteriaceae</taxon>
        <taxon>Sphingobacterium</taxon>
    </lineage>
</organism>
<dbReference type="PANTHER" id="PTHR15822:SF4">
    <property type="entry name" value="TYROSYL-DNA PHOSPHODIESTERASE 2"/>
    <property type="match status" value="1"/>
</dbReference>
<evidence type="ECO:0000256" key="1">
    <source>
        <dbReference type="ARBA" id="ARBA00001936"/>
    </source>
</evidence>
<keyword evidence="3" id="KW-0540">Nuclease</keyword>
<dbReference type="Proteomes" id="UP001597545">
    <property type="component" value="Unassembled WGS sequence"/>
</dbReference>
<keyword evidence="5" id="KW-0227">DNA damage</keyword>
<dbReference type="RefSeq" id="WP_380905820.1">
    <property type="nucleotide sequence ID" value="NZ_JBHUEG010000012.1"/>
</dbReference>
<dbReference type="PROSITE" id="PS51257">
    <property type="entry name" value="PROKAR_LIPOPROTEIN"/>
    <property type="match status" value="1"/>
</dbReference>
<keyword evidence="10" id="KW-0255">Endonuclease</keyword>
<dbReference type="GO" id="GO:0004519">
    <property type="term" value="F:endonuclease activity"/>
    <property type="evidence" value="ECO:0007669"/>
    <property type="project" value="UniProtKB-KW"/>
</dbReference>
<comment type="caution">
    <text evidence="10">The sequence shown here is derived from an EMBL/GenBank/DDBJ whole genome shotgun (WGS) entry which is preliminary data.</text>
</comment>
<name>A0ABW5KLY6_9SPHI</name>
<keyword evidence="11" id="KW-1185">Reference proteome</keyword>
<comment type="cofactor">
    <cofactor evidence="1">
        <name>Mn(2+)</name>
        <dbReference type="ChEBI" id="CHEBI:29035"/>
    </cofactor>
</comment>
<dbReference type="EMBL" id="JBHULR010000015">
    <property type="protein sequence ID" value="MFD2549503.1"/>
    <property type="molecule type" value="Genomic_DNA"/>
</dbReference>
<dbReference type="Pfam" id="PF03372">
    <property type="entry name" value="Exo_endo_phos"/>
    <property type="match status" value="1"/>
</dbReference>
<keyword evidence="6" id="KW-0378">Hydrolase</keyword>
<dbReference type="InterPro" id="IPR051547">
    <property type="entry name" value="TDP2-like"/>
</dbReference>
<evidence type="ECO:0000256" key="8">
    <source>
        <dbReference type="ARBA" id="ARBA00023204"/>
    </source>
</evidence>
<proteinExistence type="predicted"/>
<dbReference type="Gene3D" id="3.60.10.10">
    <property type="entry name" value="Endonuclease/exonuclease/phosphatase"/>
    <property type="match status" value="1"/>
</dbReference>
<evidence type="ECO:0000313" key="11">
    <source>
        <dbReference type="Proteomes" id="UP001597545"/>
    </source>
</evidence>
<sequence length="325" mass="35478">MKTYKWIKSSILFGPLGIMLGLMSILSCDRSPLDTQDTDLEHLAAVEPMTAQALSSNIRKKVMHLNICGNVCWVATHPESGGVDSRGSTSRMTKVLAAIDSYTPHIITFNEICYSQYRAIRSSLIARGYGATYASTTTAGGCDNYDASWGTGFGNAIFFKGTSPASSTYFVLPNATGAEPRHLLYTDVPLDGKTIRVCTTHLSIDAAWRLKQIEYIVDKTSAWIAQGKPVIVTGDFNALPTAPEMGLMYSHSAGTGQFQECDESHNCATPLTFCRGGEYTFNETKKLDYIFFSAVHFGGMEGDAKSRFPNPISDHNTLQGSALWQ</sequence>
<evidence type="ECO:0000313" key="10">
    <source>
        <dbReference type="EMBL" id="MFD2549503.1"/>
    </source>
</evidence>
<evidence type="ECO:0000259" key="9">
    <source>
        <dbReference type="Pfam" id="PF03372"/>
    </source>
</evidence>